<dbReference type="InterPro" id="IPR046483">
    <property type="entry name" value="DUF6576"/>
</dbReference>
<dbReference type="GO" id="GO:0016020">
    <property type="term" value="C:membrane"/>
    <property type="evidence" value="ECO:0007669"/>
    <property type="project" value="UniProtKB-SubCell"/>
</dbReference>
<dbReference type="Gene3D" id="1.20.1540.10">
    <property type="entry name" value="Rhomboid-like"/>
    <property type="match status" value="1"/>
</dbReference>
<dbReference type="Pfam" id="PF20216">
    <property type="entry name" value="DUF6576"/>
    <property type="match status" value="1"/>
</dbReference>
<proteinExistence type="inferred from homology"/>
<evidence type="ECO:0000259" key="8">
    <source>
        <dbReference type="Pfam" id="PF01694"/>
    </source>
</evidence>
<reference evidence="10" key="2">
    <citation type="submission" date="2021-09" db="EMBL/GenBank/DDBJ databases">
        <authorList>
            <person name="Gilroy R."/>
        </authorList>
    </citation>
    <scope>NUCLEOTIDE SEQUENCE</scope>
    <source>
        <strain evidence="10">CHK55-1828</strain>
    </source>
</reference>
<keyword evidence="4 10" id="KW-0378">Hydrolase</keyword>
<dbReference type="Pfam" id="PF01694">
    <property type="entry name" value="Rhomboid"/>
    <property type="match status" value="1"/>
</dbReference>
<evidence type="ECO:0000313" key="11">
    <source>
        <dbReference type="Proteomes" id="UP000717835"/>
    </source>
</evidence>
<evidence type="ECO:0000256" key="2">
    <source>
        <dbReference type="ARBA" id="ARBA00009045"/>
    </source>
</evidence>
<keyword evidence="3 7" id="KW-0812">Transmembrane</keyword>
<feature type="domain" description="Peptidase S54 rhomboid" evidence="8">
    <location>
        <begin position="65"/>
        <end position="214"/>
    </location>
</feature>
<evidence type="ECO:0000256" key="5">
    <source>
        <dbReference type="ARBA" id="ARBA00022989"/>
    </source>
</evidence>
<feature type="transmembrane region" description="Helical" evidence="7">
    <location>
        <begin position="69"/>
        <end position="92"/>
    </location>
</feature>
<organism evidence="10 11">
    <name type="scientific">Mediterranea massiliensis</name>
    <dbReference type="NCBI Taxonomy" id="1841865"/>
    <lineage>
        <taxon>Bacteria</taxon>
        <taxon>Pseudomonadati</taxon>
        <taxon>Bacteroidota</taxon>
        <taxon>Bacteroidia</taxon>
        <taxon>Bacteroidales</taxon>
        <taxon>Bacteroidaceae</taxon>
        <taxon>Mediterranea</taxon>
    </lineage>
</organism>
<dbReference type="GO" id="GO:0004252">
    <property type="term" value="F:serine-type endopeptidase activity"/>
    <property type="evidence" value="ECO:0007669"/>
    <property type="project" value="InterPro"/>
</dbReference>
<dbReference type="InterPro" id="IPR050925">
    <property type="entry name" value="Rhomboid_protease_S54"/>
</dbReference>
<protein>
    <submittedName>
        <fullName evidence="10">Rhomboid family intramembrane serine protease</fullName>
        <ecNumber evidence="10">3.4.21.105</ecNumber>
    </submittedName>
</protein>
<comment type="similarity">
    <text evidence="2">Belongs to the peptidase S54 family.</text>
</comment>
<evidence type="ECO:0000256" key="7">
    <source>
        <dbReference type="SAM" id="Phobius"/>
    </source>
</evidence>
<keyword evidence="10" id="KW-0645">Protease</keyword>
<feature type="transmembrane region" description="Helical" evidence="7">
    <location>
        <begin position="164"/>
        <end position="186"/>
    </location>
</feature>
<dbReference type="EC" id="3.4.21.105" evidence="10"/>
<accession>A0A921HVE8</accession>
<feature type="transmembrane region" description="Helical" evidence="7">
    <location>
        <begin position="129"/>
        <end position="152"/>
    </location>
</feature>
<dbReference type="RefSeq" id="WP_072546347.1">
    <property type="nucleotide sequence ID" value="NZ_DYVX01000036.1"/>
</dbReference>
<evidence type="ECO:0000256" key="4">
    <source>
        <dbReference type="ARBA" id="ARBA00022801"/>
    </source>
</evidence>
<dbReference type="AlphaFoldDB" id="A0A921HVE8"/>
<feature type="domain" description="DUF6576" evidence="9">
    <location>
        <begin position="253"/>
        <end position="295"/>
    </location>
</feature>
<dbReference type="InterPro" id="IPR035952">
    <property type="entry name" value="Rhomboid-like_sf"/>
</dbReference>
<dbReference type="GO" id="GO:0006508">
    <property type="term" value="P:proteolysis"/>
    <property type="evidence" value="ECO:0007669"/>
    <property type="project" value="UniProtKB-KW"/>
</dbReference>
<evidence type="ECO:0000256" key="1">
    <source>
        <dbReference type="ARBA" id="ARBA00004141"/>
    </source>
</evidence>
<name>A0A921HVE8_9BACT</name>
<keyword evidence="6 7" id="KW-0472">Membrane</keyword>
<dbReference type="OrthoDB" id="680602at2"/>
<gene>
    <name evidence="10" type="ORF">K8W02_04440</name>
</gene>
<evidence type="ECO:0000313" key="10">
    <source>
        <dbReference type="EMBL" id="HJF91620.1"/>
    </source>
</evidence>
<keyword evidence="5 7" id="KW-1133">Transmembrane helix</keyword>
<evidence type="ECO:0000256" key="6">
    <source>
        <dbReference type="ARBA" id="ARBA00023136"/>
    </source>
</evidence>
<reference evidence="10" key="1">
    <citation type="journal article" date="2021" name="PeerJ">
        <title>Extensive microbial diversity within the chicken gut microbiome revealed by metagenomics and culture.</title>
        <authorList>
            <person name="Gilroy R."/>
            <person name="Ravi A."/>
            <person name="Getino M."/>
            <person name="Pursley I."/>
            <person name="Horton D.L."/>
            <person name="Alikhan N.F."/>
            <person name="Baker D."/>
            <person name="Gharbi K."/>
            <person name="Hall N."/>
            <person name="Watson M."/>
            <person name="Adriaenssens E.M."/>
            <person name="Foster-Nyarko E."/>
            <person name="Jarju S."/>
            <person name="Secka A."/>
            <person name="Antonio M."/>
            <person name="Oren A."/>
            <person name="Chaudhuri R.R."/>
            <person name="La Ragione R."/>
            <person name="Hildebrand F."/>
            <person name="Pallen M.J."/>
        </authorList>
    </citation>
    <scope>NUCLEOTIDE SEQUENCE</scope>
    <source>
        <strain evidence="10">CHK55-1828</strain>
    </source>
</reference>
<sequence length="296" mass="33395">MATIITDLKDKYRKGNICLQLIYINVAVFLLVTVCGVILQLFNLTPAGWLSWLELPASFSRFVVQPWTLLTYMFMHSGLMHILFNMLWLYWFGTMFLQFFSAKHLRGVYLLGGICGGLLYMVAYNVFPYFQYMIEGSFLLGASASALAIVAATAYREPNYPIRLFLFGTLRLKYLALVVIGLDLLFLTSSNAGGHISHLGGALAGLWFAAALSKGRDITAWINRVIDAVAGLFSPRPRKPKMKVSYGGNRQKDYEYNARKKSQSDEIDRILDKLKQSGYESLTAEEKKTLFDASKR</sequence>
<feature type="transmembrane region" description="Helical" evidence="7">
    <location>
        <begin position="192"/>
        <end position="212"/>
    </location>
</feature>
<comment type="subcellular location">
    <subcellularLocation>
        <location evidence="1">Membrane</location>
        <topology evidence="1">Multi-pass membrane protein</topology>
    </subcellularLocation>
</comment>
<evidence type="ECO:0000256" key="3">
    <source>
        <dbReference type="ARBA" id="ARBA00022692"/>
    </source>
</evidence>
<evidence type="ECO:0000259" key="9">
    <source>
        <dbReference type="Pfam" id="PF20216"/>
    </source>
</evidence>
<dbReference type="InterPro" id="IPR022764">
    <property type="entry name" value="Peptidase_S54_rhomboid_dom"/>
</dbReference>
<dbReference type="PANTHER" id="PTHR43731">
    <property type="entry name" value="RHOMBOID PROTEASE"/>
    <property type="match status" value="1"/>
</dbReference>
<dbReference type="SUPFAM" id="SSF144091">
    <property type="entry name" value="Rhomboid-like"/>
    <property type="match status" value="1"/>
</dbReference>
<dbReference type="EMBL" id="DYVX01000036">
    <property type="protein sequence ID" value="HJF91620.1"/>
    <property type="molecule type" value="Genomic_DNA"/>
</dbReference>
<feature type="transmembrane region" description="Helical" evidence="7">
    <location>
        <begin position="21"/>
        <end position="42"/>
    </location>
</feature>
<dbReference type="Proteomes" id="UP000717835">
    <property type="component" value="Unassembled WGS sequence"/>
</dbReference>
<feature type="transmembrane region" description="Helical" evidence="7">
    <location>
        <begin position="104"/>
        <end position="123"/>
    </location>
</feature>
<comment type="caution">
    <text evidence="10">The sequence shown here is derived from an EMBL/GenBank/DDBJ whole genome shotgun (WGS) entry which is preliminary data.</text>
</comment>
<dbReference type="PANTHER" id="PTHR43731:SF14">
    <property type="entry name" value="PRESENILIN-ASSOCIATED RHOMBOID-LIKE PROTEIN, MITOCHONDRIAL"/>
    <property type="match status" value="1"/>
</dbReference>